<keyword evidence="2" id="KW-1185">Reference proteome</keyword>
<dbReference type="PANTHER" id="PTHR48098:SF6">
    <property type="entry name" value="FERRI-BACILLIBACTIN ESTERASE BESA"/>
    <property type="match status" value="1"/>
</dbReference>
<dbReference type="InterPro" id="IPR000801">
    <property type="entry name" value="Esterase-like"/>
</dbReference>
<name>A0A318IAN7_9BACT</name>
<dbReference type="OrthoDB" id="9794761at2"/>
<dbReference type="InterPro" id="IPR029058">
    <property type="entry name" value="AB_hydrolase_fold"/>
</dbReference>
<evidence type="ECO:0000313" key="1">
    <source>
        <dbReference type="EMBL" id="PXX24497.1"/>
    </source>
</evidence>
<dbReference type="GO" id="GO:0016787">
    <property type="term" value="F:hydrolase activity"/>
    <property type="evidence" value="ECO:0007669"/>
    <property type="project" value="UniProtKB-KW"/>
</dbReference>
<dbReference type="EMBL" id="QJJX01000002">
    <property type="protein sequence ID" value="PXX24497.1"/>
    <property type="molecule type" value="Genomic_DNA"/>
</dbReference>
<protein>
    <submittedName>
        <fullName evidence="1">Putative alpha/beta superfamily hydrolase</fullName>
    </submittedName>
</protein>
<organism evidence="1 2">
    <name type="scientific">Hoylesella shahii DSM 15611 = JCM 12083</name>
    <dbReference type="NCBI Taxonomy" id="1122991"/>
    <lineage>
        <taxon>Bacteria</taxon>
        <taxon>Pseudomonadati</taxon>
        <taxon>Bacteroidota</taxon>
        <taxon>Bacteroidia</taxon>
        <taxon>Bacteroidales</taxon>
        <taxon>Prevotellaceae</taxon>
        <taxon>Hoylesella</taxon>
    </lineage>
</organism>
<dbReference type="PANTHER" id="PTHR48098">
    <property type="entry name" value="ENTEROCHELIN ESTERASE-RELATED"/>
    <property type="match status" value="1"/>
</dbReference>
<keyword evidence="1" id="KW-0378">Hydrolase</keyword>
<sequence length="228" mass="25861">MLTLQNSHILGDKDAQYCLIQPIDQNDEKLLTQEFNTICELCKGKTIMLIAFLVDNWMHDLTPWKAPAVFGKTNFGDGANQTLNYICDDLMPYLKTNVLTRPKETNLIIGGYSLAALFALWAVTQTNLFDACAAASPSVWFPNWTTYASTSLFNVDIIYLSLGDTENKSRNQHLARVNNHMEALVKMLKAKNYIFEWNEGNHFVQSDVRTAKAFSWCINQLANKQPII</sequence>
<evidence type="ECO:0000313" key="2">
    <source>
        <dbReference type="Proteomes" id="UP000248314"/>
    </source>
</evidence>
<dbReference type="Gene3D" id="3.40.50.1820">
    <property type="entry name" value="alpha/beta hydrolase"/>
    <property type="match status" value="1"/>
</dbReference>
<dbReference type="AlphaFoldDB" id="A0A318IAN7"/>
<dbReference type="Proteomes" id="UP000248314">
    <property type="component" value="Unassembled WGS sequence"/>
</dbReference>
<reference evidence="1 2" key="1">
    <citation type="submission" date="2018-05" db="EMBL/GenBank/DDBJ databases">
        <title>Genomic Encyclopedia of Type Strains, Phase I: the one thousand microbial genomes (KMG-I) project.</title>
        <authorList>
            <person name="Kyrpides N."/>
        </authorList>
    </citation>
    <scope>NUCLEOTIDE SEQUENCE [LARGE SCALE GENOMIC DNA]</scope>
    <source>
        <strain evidence="1 2">DSM 15611</strain>
    </source>
</reference>
<dbReference type="Pfam" id="PF00756">
    <property type="entry name" value="Esterase"/>
    <property type="match status" value="1"/>
</dbReference>
<dbReference type="STRING" id="1122991.GCA_000613445_03211"/>
<dbReference type="InterPro" id="IPR050583">
    <property type="entry name" value="Mycobacterial_A85_antigen"/>
</dbReference>
<comment type="caution">
    <text evidence="1">The sequence shown here is derived from an EMBL/GenBank/DDBJ whole genome shotgun (WGS) entry which is preliminary data.</text>
</comment>
<dbReference type="SUPFAM" id="SSF53474">
    <property type="entry name" value="alpha/beta-Hydrolases"/>
    <property type="match status" value="1"/>
</dbReference>
<proteinExistence type="predicted"/>
<accession>A0A318IAN7</accession>
<dbReference type="RefSeq" id="WP_025815120.1">
    <property type="nucleotide sequence ID" value="NZ_BAIZ01000001.1"/>
</dbReference>
<gene>
    <name evidence="1" type="ORF">EJ73_00303</name>
</gene>